<feature type="transmembrane region" description="Helical" evidence="8">
    <location>
        <begin position="108"/>
        <end position="130"/>
    </location>
</feature>
<feature type="transmembrane region" description="Helical" evidence="8">
    <location>
        <begin position="55"/>
        <end position="76"/>
    </location>
</feature>
<gene>
    <name evidence="9" type="ORF">I6E12_08265</name>
</gene>
<keyword evidence="7 8" id="KW-0472">Membrane</keyword>
<keyword evidence="10" id="KW-1185">Reference proteome</keyword>
<dbReference type="InterPro" id="IPR017588">
    <property type="entry name" value="UacT-like"/>
</dbReference>
<accession>A0ABS9CG89</accession>
<dbReference type="PANTHER" id="PTHR42810">
    <property type="entry name" value="PURINE PERMEASE C1399.01C-RELATED"/>
    <property type="match status" value="1"/>
</dbReference>
<evidence type="ECO:0000256" key="2">
    <source>
        <dbReference type="ARBA" id="ARBA00008821"/>
    </source>
</evidence>
<dbReference type="Pfam" id="PF00860">
    <property type="entry name" value="Xan_ur_permease"/>
    <property type="match status" value="1"/>
</dbReference>
<feature type="transmembrane region" description="Helical" evidence="8">
    <location>
        <begin position="377"/>
        <end position="395"/>
    </location>
</feature>
<feature type="transmembrane region" description="Helical" evidence="8">
    <location>
        <begin position="136"/>
        <end position="157"/>
    </location>
</feature>
<feature type="transmembrane region" description="Helical" evidence="8">
    <location>
        <begin position="315"/>
        <end position="337"/>
    </location>
</feature>
<keyword evidence="6 8" id="KW-1133">Transmembrane helix</keyword>
<evidence type="ECO:0000256" key="7">
    <source>
        <dbReference type="ARBA" id="ARBA00023136"/>
    </source>
</evidence>
<evidence type="ECO:0000256" key="3">
    <source>
        <dbReference type="ARBA" id="ARBA00022448"/>
    </source>
</evidence>
<comment type="caution">
    <text evidence="9">The sequence shown here is derived from an EMBL/GenBank/DDBJ whole genome shotgun (WGS) entry which is preliminary data.</text>
</comment>
<proteinExistence type="inferred from homology"/>
<evidence type="ECO:0000256" key="5">
    <source>
        <dbReference type="ARBA" id="ARBA00022692"/>
    </source>
</evidence>
<evidence type="ECO:0000313" key="9">
    <source>
        <dbReference type="EMBL" id="MCF2564105.1"/>
    </source>
</evidence>
<organism evidence="9 10">
    <name type="scientific">Xylanibacter brevis</name>
    <dbReference type="NCBI Taxonomy" id="83231"/>
    <lineage>
        <taxon>Bacteria</taxon>
        <taxon>Pseudomonadati</taxon>
        <taxon>Bacteroidota</taxon>
        <taxon>Bacteroidia</taxon>
        <taxon>Bacteroidales</taxon>
        <taxon>Prevotellaceae</taxon>
        <taxon>Xylanibacter</taxon>
    </lineage>
</organism>
<dbReference type="InterPro" id="IPR006042">
    <property type="entry name" value="Xan_ur_permease"/>
</dbReference>
<dbReference type="InterPro" id="IPR006043">
    <property type="entry name" value="NCS2"/>
</dbReference>
<evidence type="ECO:0000256" key="8">
    <source>
        <dbReference type="SAM" id="Phobius"/>
    </source>
</evidence>
<evidence type="ECO:0000256" key="6">
    <source>
        <dbReference type="ARBA" id="ARBA00022989"/>
    </source>
</evidence>
<dbReference type="NCBIfam" id="TIGR00801">
    <property type="entry name" value="ncs2"/>
    <property type="match status" value="1"/>
</dbReference>
<comment type="subcellular location">
    <subcellularLocation>
        <location evidence="1">Cell membrane</location>
        <topology evidence="1">Multi-pass membrane protein</topology>
    </subcellularLocation>
</comment>
<feature type="transmembrane region" description="Helical" evidence="8">
    <location>
        <begin position="407"/>
        <end position="428"/>
    </location>
</feature>
<keyword evidence="4" id="KW-1003">Cell membrane</keyword>
<dbReference type="RefSeq" id="WP_094390374.1">
    <property type="nucleotide sequence ID" value="NZ_JADYTN010000017.1"/>
</dbReference>
<protein>
    <submittedName>
        <fullName evidence="9">Purine permease</fullName>
    </submittedName>
</protein>
<keyword evidence="5 8" id="KW-0812">Transmembrane</keyword>
<evidence type="ECO:0000256" key="4">
    <source>
        <dbReference type="ARBA" id="ARBA00022475"/>
    </source>
</evidence>
<feature type="transmembrane region" description="Helical" evidence="8">
    <location>
        <begin position="195"/>
        <end position="219"/>
    </location>
</feature>
<evidence type="ECO:0000313" key="10">
    <source>
        <dbReference type="Proteomes" id="UP001200470"/>
    </source>
</evidence>
<feature type="transmembrane region" description="Helical" evidence="8">
    <location>
        <begin position="82"/>
        <end position="101"/>
    </location>
</feature>
<comment type="similarity">
    <text evidence="2">Belongs to the nucleobase:cation symporter-2 (NCS2) (TC 2.A.40) family.</text>
</comment>
<feature type="transmembrane region" description="Helical" evidence="8">
    <location>
        <begin position="231"/>
        <end position="252"/>
    </location>
</feature>
<dbReference type="NCBIfam" id="TIGR03173">
    <property type="entry name" value="pbuX"/>
    <property type="match status" value="1"/>
</dbReference>
<feature type="transmembrane region" description="Helical" evidence="8">
    <location>
        <begin position="28"/>
        <end position="48"/>
    </location>
</feature>
<evidence type="ECO:0000256" key="1">
    <source>
        <dbReference type="ARBA" id="ARBA00004651"/>
    </source>
</evidence>
<reference evidence="9 10" key="1">
    <citation type="submission" date="2020-12" db="EMBL/GenBank/DDBJ databases">
        <title>Whole genome sequences of gut porcine anaerobes.</title>
        <authorList>
            <person name="Kubasova T."/>
            <person name="Jahodarova E."/>
            <person name="Rychlik I."/>
        </authorList>
    </citation>
    <scope>NUCLEOTIDE SEQUENCE [LARGE SCALE GENOMIC DNA]</scope>
    <source>
        <strain evidence="9 10">An925</strain>
    </source>
</reference>
<feature type="transmembrane region" description="Helical" evidence="8">
    <location>
        <begin position="343"/>
        <end position="365"/>
    </location>
</feature>
<dbReference type="PANTHER" id="PTHR42810:SF2">
    <property type="entry name" value="PURINE PERMEASE C1399.01C-RELATED"/>
    <property type="match status" value="1"/>
</dbReference>
<feature type="transmembrane region" description="Helical" evidence="8">
    <location>
        <begin position="169"/>
        <end position="189"/>
    </location>
</feature>
<dbReference type="EMBL" id="JADYTN010000017">
    <property type="protein sequence ID" value="MCF2564105.1"/>
    <property type="molecule type" value="Genomic_DNA"/>
</dbReference>
<dbReference type="NCBIfam" id="NF037981">
    <property type="entry name" value="NCS2_1"/>
    <property type="match status" value="1"/>
</dbReference>
<keyword evidence="3" id="KW-0813">Transport</keyword>
<sequence length="435" mass="45377">MGQDISNLYQLDGRVPVGKAVPFGLQHVLAMFVSNITPIMILAGAIGIDSVTSSMLIQNCMIIAGIGTLVQLYPIWRIGSRLPIVMGISFTFLSLAISIAATQGMGTLMGAVIIGGLVEGTLGLFARYWIKLIPPVVAATVVTAIGFSLLPIGANSFAGGQGAADFGSINNWIVGSITLLTCLLCQVFAKGFLRSLSVLVGLVAGYILALCMGMVDFSGIGSRPILSLPHLLPFTPTFNIGAILSIVAVYLVSATETIGDTSALCNSALKRDPNEREMGAAVSCDGFVSSVSGLFGCTPITSFSQNVGLVAMSGIINRFTIATGALIMILGGIFPMIGYALTTIPQCVLGGCTLMMFGSILYAGFGMMGRCGSSHRNMVIVSLSLSVGLGFTQATEMFNIFPEIVRTVFANNCVAVVFLLAVILNLVLPKDKAEA</sequence>
<dbReference type="Proteomes" id="UP001200470">
    <property type="component" value="Unassembled WGS sequence"/>
</dbReference>
<name>A0ABS9CG89_9BACT</name>